<evidence type="ECO:0000313" key="2">
    <source>
        <dbReference type="EMBL" id="OSX89419.1"/>
    </source>
</evidence>
<dbReference type="Pfam" id="PF04545">
    <property type="entry name" value="Sigma70_r4"/>
    <property type="match status" value="1"/>
</dbReference>
<evidence type="ECO:0000259" key="1">
    <source>
        <dbReference type="Pfam" id="PF04545"/>
    </source>
</evidence>
<dbReference type="InterPro" id="IPR007630">
    <property type="entry name" value="RNA_pol_sigma70_r4"/>
</dbReference>
<dbReference type="CDD" id="cd06171">
    <property type="entry name" value="Sigma70_r4"/>
    <property type="match status" value="1"/>
</dbReference>
<protein>
    <recommendedName>
        <fullName evidence="1">RNA polymerase sigma-70 region 4 domain-containing protein</fullName>
    </recommendedName>
</protein>
<dbReference type="GO" id="GO:0003700">
    <property type="term" value="F:DNA-binding transcription factor activity"/>
    <property type="evidence" value="ECO:0007669"/>
    <property type="project" value="InterPro"/>
</dbReference>
<proteinExistence type="predicted"/>
<accession>A0AAP8BCD5</accession>
<dbReference type="RefSeq" id="WP_087963205.1">
    <property type="nucleotide sequence ID" value="NZ_JARMBR010000040.1"/>
</dbReference>
<organism evidence="2 3">
    <name type="scientific">Bacillus mycoides</name>
    <dbReference type="NCBI Taxonomy" id="1405"/>
    <lineage>
        <taxon>Bacteria</taxon>
        <taxon>Bacillati</taxon>
        <taxon>Bacillota</taxon>
        <taxon>Bacilli</taxon>
        <taxon>Bacillales</taxon>
        <taxon>Bacillaceae</taxon>
        <taxon>Bacillus</taxon>
        <taxon>Bacillus cereus group</taxon>
    </lineage>
</organism>
<feature type="domain" description="RNA polymerase sigma-70 region 4" evidence="1">
    <location>
        <begin position="143"/>
        <end position="192"/>
    </location>
</feature>
<evidence type="ECO:0000313" key="3">
    <source>
        <dbReference type="Proteomes" id="UP000194131"/>
    </source>
</evidence>
<dbReference type="Gene3D" id="1.20.140.160">
    <property type="match status" value="1"/>
</dbReference>
<dbReference type="SUPFAM" id="SSF88659">
    <property type="entry name" value="Sigma3 and sigma4 domains of RNA polymerase sigma factors"/>
    <property type="match status" value="1"/>
</dbReference>
<comment type="caution">
    <text evidence="2">The sequence shown here is derived from an EMBL/GenBank/DDBJ whole genome shotgun (WGS) entry which is preliminary data.</text>
</comment>
<name>A0AAP8BCD5_BACMY</name>
<gene>
    <name evidence="2" type="ORF">S3E15_03897</name>
</gene>
<dbReference type="EMBL" id="MRWU01000034">
    <property type="protein sequence ID" value="OSX89419.1"/>
    <property type="molecule type" value="Genomic_DNA"/>
</dbReference>
<dbReference type="InterPro" id="IPR014284">
    <property type="entry name" value="RNA_pol_sigma-70_dom"/>
</dbReference>
<dbReference type="NCBIfam" id="TIGR02937">
    <property type="entry name" value="sigma70-ECF"/>
    <property type="match status" value="1"/>
</dbReference>
<sequence>MGSNQIEAYCSKYKEKMNEPIVRNFLKDEENYALFQEAIINPTEENTSMLNSAFAEYYRKVKVINYISNLVYFYSIDFDKRVSLYKKRNLFALTVSHEEVDNNLNSLDALTSSEDDLTYADYENMSKKDDLKDHIDGELLYKALDVLSDKQLKILTLMYLNDHTNKEVAEILDESVQTVSYNHNKALSKIKEFMEGLNVKKK</sequence>
<dbReference type="GO" id="GO:0006352">
    <property type="term" value="P:DNA-templated transcription initiation"/>
    <property type="evidence" value="ECO:0007669"/>
    <property type="project" value="InterPro"/>
</dbReference>
<reference evidence="2 3" key="1">
    <citation type="submission" date="2016-12" db="EMBL/GenBank/DDBJ databases">
        <title>Genome Sequences of Twelve Sporeforming Bacillus Species Isolated from Foods.</title>
        <authorList>
            <person name="De Jong A."/>
            <person name="Holsappel S."/>
            <person name="Kuipers O.P."/>
        </authorList>
    </citation>
    <scope>NUCLEOTIDE SEQUENCE [LARGE SCALE GENOMIC DNA]</scope>
    <source>
        <strain evidence="2 3">S3E15</strain>
    </source>
</reference>
<dbReference type="InterPro" id="IPR013324">
    <property type="entry name" value="RNA_pol_sigma_r3/r4-like"/>
</dbReference>
<dbReference type="AlphaFoldDB" id="A0AAP8BCD5"/>
<dbReference type="Proteomes" id="UP000194131">
    <property type="component" value="Unassembled WGS sequence"/>
</dbReference>